<dbReference type="Pfam" id="PF01497">
    <property type="entry name" value="Peripla_BP_2"/>
    <property type="match status" value="1"/>
</dbReference>
<dbReference type="EMBL" id="FOGQ01000014">
    <property type="protein sequence ID" value="SES24664.1"/>
    <property type="molecule type" value="Genomic_DNA"/>
</dbReference>
<dbReference type="InterPro" id="IPR002491">
    <property type="entry name" value="ABC_transptr_periplasmic_BD"/>
</dbReference>
<organism evidence="6 7">
    <name type="scientific">Corynebacterium cystitidis DSM 20524</name>
    <dbReference type="NCBI Taxonomy" id="1121357"/>
    <lineage>
        <taxon>Bacteria</taxon>
        <taxon>Bacillati</taxon>
        <taxon>Actinomycetota</taxon>
        <taxon>Actinomycetes</taxon>
        <taxon>Mycobacteriales</taxon>
        <taxon>Corynebacteriaceae</taxon>
        <taxon>Corynebacterium</taxon>
    </lineage>
</organism>
<feature type="domain" description="Fe/B12 periplasmic-binding" evidence="5">
    <location>
        <begin position="78"/>
        <end position="337"/>
    </location>
</feature>
<evidence type="ECO:0000313" key="7">
    <source>
        <dbReference type="Proteomes" id="UP000198929"/>
    </source>
</evidence>
<dbReference type="PANTHER" id="PTHR30535:SF4">
    <property type="entry name" value="HEMIN-BINDING PERIPLASMIC PROTEIN HMUT"/>
    <property type="match status" value="1"/>
</dbReference>
<feature type="coiled-coil region" evidence="2">
    <location>
        <begin position="183"/>
        <end position="210"/>
    </location>
</feature>
<evidence type="ECO:0000256" key="3">
    <source>
        <dbReference type="SAM" id="MobiDB-lite"/>
    </source>
</evidence>
<reference evidence="7" key="1">
    <citation type="submission" date="2016-10" db="EMBL/GenBank/DDBJ databases">
        <authorList>
            <person name="Varghese N."/>
            <person name="Submissions S."/>
        </authorList>
    </citation>
    <scope>NUCLEOTIDE SEQUENCE [LARGE SCALE GENOMIC DNA]</scope>
    <source>
        <strain evidence="7">DSM 20524</strain>
    </source>
</reference>
<evidence type="ECO:0000259" key="5">
    <source>
        <dbReference type="PROSITE" id="PS50983"/>
    </source>
</evidence>
<evidence type="ECO:0000313" key="6">
    <source>
        <dbReference type="EMBL" id="SES24664.1"/>
    </source>
</evidence>
<dbReference type="PROSITE" id="PS51257">
    <property type="entry name" value="PROKAR_LIPOPROTEIN"/>
    <property type="match status" value="1"/>
</dbReference>
<dbReference type="STRING" id="1121357.SAMN05661109_02366"/>
<gene>
    <name evidence="6" type="ORF">SAMN05661109_02366</name>
</gene>
<feature type="chain" id="PRO_5038785773" evidence="4">
    <location>
        <begin position="25"/>
        <end position="338"/>
    </location>
</feature>
<dbReference type="RefSeq" id="WP_092260410.1">
    <property type="nucleotide sequence ID" value="NZ_CP047199.1"/>
</dbReference>
<dbReference type="Gene3D" id="3.40.50.1980">
    <property type="entry name" value="Nitrogenase molybdenum iron protein domain"/>
    <property type="match status" value="2"/>
</dbReference>
<proteinExistence type="inferred from homology"/>
<sequence>MNHTRRILGASTALALALSMVACSNDTDSSNSSDSSSASSTTSATDGSSTEQSSESNAGGHTFTGDDGNEITVESTERILVLDDATVDILDALEMNDSIAFAPESTMVKDKVSAAELFPAGKGAVTVEGVIEMNPSLVIGTNMRRHADLISGLQDAGIPATLIDASQPAPDIITKTATVVGKEEEGTELAKSVEEDIKQAEKNASDISEKKRVMVLSSRGAGDTGNTTAAGQQTPAHQIVEAAGGINTGAESGLDRYQTITGEGLAAAAPDVIVVSDDEIDDLGGEDGIWDHVDGLAGTPAAENKALVVMPHGLIARASVNTGKAALELQEALYPELS</sequence>
<evidence type="ECO:0000256" key="4">
    <source>
        <dbReference type="SAM" id="SignalP"/>
    </source>
</evidence>
<evidence type="ECO:0000256" key="1">
    <source>
        <dbReference type="ARBA" id="ARBA00008814"/>
    </source>
</evidence>
<dbReference type="InterPro" id="IPR050902">
    <property type="entry name" value="ABC_Transporter_SBP"/>
</dbReference>
<dbReference type="AlphaFoldDB" id="A0A1H9VT26"/>
<feature type="signal peptide" evidence="4">
    <location>
        <begin position="1"/>
        <end position="24"/>
    </location>
</feature>
<dbReference type="PANTHER" id="PTHR30535">
    <property type="entry name" value="VITAMIN B12-BINDING PROTEIN"/>
    <property type="match status" value="1"/>
</dbReference>
<evidence type="ECO:0000256" key="2">
    <source>
        <dbReference type="SAM" id="Coils"/>
    </source>
</evidence>
<keyword evidence="7" id="KW-1185">Reference proteome</keyword>
<protein>
    <submittedName>
        <fullName evidence="6">Iron complex transport system substrate-binding protein</fullName>
    </submittedName>
</protein>
<name>A0A1H9VT26_9CORY</name>
<dbReference type="SUPFAM" id="SSF53807">
    <property type="entry name" value="Helical backbone' metal receptor"/>
    <property type="match status" value="1"/>
</dbReference>
<feature type="region of interest" description="Disordered" evidence="3">
    <location>
        <begin position="25"/>
        <end position="70"/>
    </location>
</feature>
<dbReference type="PROSITE" id="PS50983">
    <property type="entry name" value="FE_B12_PBP"/>
    <property type="match status" value="1"/>
</dbReference>
<dbReference type="Proteomes" id="UP000198929">
    <property type="component" value="Unassembled WGS sequence"/>
</dbReference>
<comment type="similarity">
    <text evidence="1">Belongs to the bacterial solute-binding protein 8 family.</text>
</comment>
<keyword evidence="4" id="KW-0732">Signal</keyword>
<keyword evidence="2" id="KW-0175">Coiled coil</keyword>
<feature type="compositionally biased region" description="Low complexity" evidence="3">
    <location>
        <begin position="25"/>
        <end position="50"/>
    </location>
</feature>
<accession>A0A1H9VT26</accession>